<dbReference type="OrthoDB" id="6931130at2759"/>
<dbReference type="EMBL" id="GDQN01002750">
    <property type="protein sequence ID" value="JAT88304.1"/>
    <property type="molecule type" value="Transcribed_RNA"/>
</dbReference>
<proteinExistence type="predicted"/>
<protein>
    <submittedName>
        <fullName evidence="1">Uncharacterized protein</fullName>
    </submittedName>
</protein>
<dbReference type="AlphaFoldDB" id="A0A1E1WMS6"/>
<evidence type="ECO:0000313" key="1">
    <source>
        <dbReference type="EMBL" id="JAT88304.1"/>
    </source>
</evidence>
<feature type="non-terminal residue" evidence="1">
    <location>
        <position position="1"/>
    </location>
</feature>
<name>A0A1E1WMS6_PECGO</name>
<reference evidence="1" key="1">
    <citation type="submission" date="2015-09" db="EMBL/GenBank/DDBJ databases">
        <title>De novo assembly of Pectinophora gossypiella (Pink Bollworm) gut transcriptome.</title>
        <authorList>
            <person name="Tassone E.E."/>
        </authorList>
    </citation>
    <scope>NUCLEOTIDE SEQUENCE</scope>
</reference>
<accession>A0A1E1WMS6</accession>
<sequence>REVIAFIALAGAFAQPASIWVDVAPTTTEDPGYEDVERRYTPELIQELETTKADALLLYTEFSARASQSLKQFIRNVSRLEVEAVGDLNVTDPGLISSAPEHCRSTFLKRIKKIEYNAHRAATFSGENHHKFFLGHMVVFRMHLNKSEDYVRRADKVFKTCGFACETTPKMKRYRRQALDEIHRVRDDIQHSRRMYRDLLTHAQRRLHKLRRNAASDIVQAVAVLRQCSRE</sequence>
<organism evidence="1">
    <name type="scientific">Pectinophora gossypiella</name>
    <name type="common">Cotton pink bollworm</name>
    <name type="synonym">Depressaria gossypiella</name>
    <dbReference type="NCBI Taxonomy" id="13191"/>
    <lineage>
        <taxon>Eukaryota</taxon>
        <taxon>Metazoa</taxon>
        <taxon>Ecdysozoa</taxon>
        <taxon>Arthropoda</taxon>
        <taxon>Hexapoda</taxon>
        <taxon>Insecta</taxon>
        <taxon>Pterygota</taxon>
        <taxon>Neoptera</taxon>
        <taxon>Endopterygota</taxon>
        <taxon>Lepidoptera</taxon>
        <taxon>Glossata</taxon>
        <taxon>Ditrysia</taxon>
        <taxon>Gelechioidea</taxon>
        <taxon>Gelechiidae</taxon>
        <taxon>Apatetrinae</taxon>
        <taxon>Pectinophora</taxon>
    </lineage>
</organism>
<gene>
    <name evidence="1" type="ORF">g.14187</name>
</gene>